<dbReference type="OrthoDB" id="2988706at2"/>
<evidence type="ECO:0008006" key="3">
    <source>
        <dbReference type="Google" id="ProtNLM"/>
    </source>
</evidence>
<dbReference type="PANTHER" id="PTHR40053">
    <property type="entry name" value="SPORULATION-CONTROL PROTEIN SPO0M"/>
    <property type="match status" value="1"/>
</dbReference>
<accession>A0A235B6G2</accession>
<comment type="caution">
    <text evidence="1">The sequence shown here is derived from an EMBL/GenBank/DDBJ whole genome shotgun (WGS) entry which is preliminary data.</text>
</comment>
<name>A0A235B6G2_9BACL</name>
<dbReference type="EMBL" id="NOWF01000005">
    <property type="protein sequence ID" value="OYD07831.1"/>
    <property type="molecule type" value="Genomic_DNA"/>
</dbReference>
<dbReference type="InterPro" id="IPR009776">
    <property type="entry name" value="Spore_0_M"/>
</dbReference>
<dbReference type="Pfam" id="PF07070">
    <property type="entry name" value="Spo0M"/>
    <property type="match status" value="1"/>
</dbReference>
<dbReference type="PANTHER" id="PTHR40053:SF1">
    <property type="entry name" value="SPORULATION-CONTROL PROTEIN SPO0M"/>
    <property type="match status" value="1"/>
</dbReference>
<evidence type="ECO:0000313" key="2">
    <source>
        <dbReference type="Proteomes" id="UP000215459"/>
    </source>
</evidence>
<dbReference type="Proteomes" id="UP000215459">
    <property type="component" value="Unassembled WGS sequence"/>
</dbReference>
<keyword evidence="2" id="KW-1185">Reference proteome</keyword>
<dbReference type="AlphaFoldDB" id="A0A235B6G2"/>
<sequence length="258" mass="29139">MFQSILASIGVGAARIDLVLNQDAITMGEAAEGTITLQGGKVEQQIEGLTVDFCLASRFEKDDDTVHVHETVARIPVSRETFTVHPDETKEFPFSFVCPEYIPVSSVTTQYYFQTNLEIQSGIDSQDRDFVDVYPSGLQKNFLEGFHHLGFVPYMEGYTGKKRNRLQIIQFQPTTWLRGQFDEVVFSYQTDLTHQSVSGFFELDKKTSGLTGMFADAMDLDERKGRYSFDADDLATPEQAAETIRNFIIRHTEDLITG</sequence>
<proteinExistence type="predicted"/>
<dbReference type="RefSeq" id="WP_094264501.1">
    <property type="nucleotide sequence ID" value="NZ_NOWF01000005.1"/>
</dbReference>
<evidence type="ECO:0000313" key="1">
    <source>
        <dbReference type="EMBL" id="OYD07831.1"/>
    </source>
</evidence>
<organism evidence="1 2">
    <name type="scientific">Paludifilum halophilum</name>
    <dbReference type="NCBI Taxonomy" id="1642702"/>
    <lineage>
        <taxon>Bacteria</taxon>
        <taxon>Bacillati</taxon>
        <taxon>Bacillota</taxon>
        <taxon>Bacilli</taxon>
        <taxon>Bacillales</taxon>
        <taxon>Thermoactinomycetaceae</taxon>
        <taxon>Paludifilum</taxon>
    </lineage>
</organism>
<protein>
    <recommendedName>
        <fullName evidence="3">Sporulation protein SpoOM</fullName>
    </recommendedName>
</protein>
<reference evidence="1 2" key="1">
    <citation type="submission" date="2017-07" db="EMBL/GenBank/DDBJ databases">
        <title>The genome sequence of Paludifilum halophilum highlights mechanisms for microbial adaptation to high salt environemnts.</title>
        <authorList>
            <person name="Belbahri L."/>
        </authorList>
    </citation>
    <scope>NUCLEOTIDE SEQUENCE [LARGE SCALE GENOMIC DNA]</scope>
    <source>
        <strain evidence="1 2">DSM 102817</strain>
    </source>
</reference>
<gene>
    <name evidence="1" type="ORF">CHM34_10280</name>
</gene>